<feature type="transmembrane region" description="Helical" evidence="1">
    <location>
        <begin position="166"/>
        <end position="188"/>
    </location>
</feature>
<dbReference type="EMBL" id="JALBUR010000037">
    <property type="protein sequence ID" value="MDX8420428.1"/>
    <property type="molecule type" value="Genomic_DNA"/>
</dbReference>
<accession>A0AB35U3L3</accession>
<comment type="caution">
    <text evidence="2">The sequence shown here is derived from an EMBL/GenBank/DDBJ whole genome shotgun (WGS) entry which is preliminary data.</text>
</comment>
<keyword evidence="1" id="KW-0812">Transmembrane</keyword>
<evidence type="ECO:0000256" key="1">
    <source>
        <dbReference type="SAM" id="Phobius"/>
    </source>
</evidence>
<reference evidence="2 3" key="1">
    <citation type="submission" date="2022-03" db="EMBL/GenBank/DDBJ databases">
        <title>Novel taxa within the pig intestine.</title>
        <authorList>
            <person name="Wylensek D."/>
            <person name="Bishof K."/>
            <person name="Afrizal A."/>
            <person name="Clavel T."/>
        </authorList>
    </citation>
    <scope>NUCLEOTIDE SEQUENCE [LARGE SCALE GENOMIC DNA]</scope>
    <source>
        <strain evidence="2 3">CLA-KB-P133</strain>
    </source>
</reference>
<name>A0AB35U3L3_9FIRM</name>
<gene>
    <name evidence="2" type="ORF">MOZ60_10060</name>
</gene>
<dbReference type="RefSeq" id="WP_370596568.1">
    <property type="nucleotide sequence ID" value="NZ_JALBUR010000037.1"/>
</dbReference>
<dbReference type="Proteomes" id="UP001286174">
    <property type="component" value="Unassembled WGS sequence"/>
</dbReference>
<protein>
    <submittedName>
        <fullName evidence="2">Uncharacterized protein</fullName>
    </submittedName>
</protein>
<keyword evidence="3" id="KW-1185">Reference proteome</keyword>
<feature type="transmembrane region" description="Helical" evidence="1">
    <location>
        <begin position="101"/>
        <end position="124"/>
    </location>
</feature>
<keyword evidence="1" id="KW-1133">Transmembrane helix</keyword>
<evidence type="ECO:0000313" key="2">
    <source>
        <dbReference type="EMBL" id="MDX8420428.1"/>
    </source>
</evidence>
<evidence type="ECO:0000313" key="3">
    <source>
        <dbReference type="Proteomes" id="UP001286174"/>
    </source>
</evidence>
<feature type="transmembrane region" description="Helical" evidence="1">
    <location>
        <begin position="194"/>
        <end position="216"/>
    </location>
</feature>
<dbReference type="AlphaFoldDB" id="A0AB35U3L3"/>
<organism evidence="2 3">
    <name type="scientific">Grylomicrobium aquisgranensis</name>
    <dbReference type="NCBI Taxonomy" id="2926318"/>
    <lineage>
        <taxon>Bacteria</taxon>
        <taxon>Bacillati</taxon>
        <taxon>Bacillota</taxon>
        <taxon>Erysipelotrichia</taxon>
        <taxon>Erysipelotrichales</taxon>
        <taxon>Erysipelotrichaceae</taxon>
        <taxon>Grylomicrobium</taxon>
    </lineage>
</organism>
<proteinExistence type="predicted"/>
<feature type="transmembrane region" description="Helical" evidence="1">
    <location>
        <begin position="20"/>
        <end position="39"/>
    </location>
</feature>
<sequence>MVIAWKTQIRRINALTLIRLISEVIAVCLLKSVYVPSLAQTDGEKYMHDILAADGLRPAALIIWALPFVISAAEFGNLLFHRLTNFDMRYGNRRVYLRQVMYRWLMSVIIYHLLTGWVQIQLLYRGGLVPVAGKMVILAGYAVELSLFDLATVGAAIYAGKYIYALMFWIAILMLLNFIPHFAWMPFIGYFESITVNLFSVFLSILLICWICMLYLRFDLIGENK</sequence>
<keyword evidence="1" id="KW-0472">Membrane</keyword>
<feature type="transmembrane region" description="Helical" evidence="1">
    <location>
        <begin position="136"/>
        <end position="159"/>
    </location>
</feature>
<feature type="transmembrane region" description="Helical" evidence="1">
    <location>
        <begin position="59"/>
        <end position="80"/>
    </location>
</feature>